<accession>A0A0P6W7B4</accession>
<dbReference type="EMBL" id="LJYW01000001">
    <property type="protein sequence ID" value="KPL54468.1"/>
    <property type="molecule type" value="Genomic_DNA"/>
</dbReference>
<evidence type="ECO:0000313" key="2">
    <source>
        <dbReference type="EMBL" id="KPL54468.1"/>
    </source>
</evidence>
<organism evidence="2 3">
    <name type="scientific">Prosthecodimorpha hirschii</name>
    <dbReference type="NCBI Taxonomy" id="665126"/>
    <lineage>
        <taxon>Bacteria</taxon>
        <taxon>Pseudomonadati</taxon>
        <taxon>Pseudomonadota</taxon>
        <taxon>Alphaproteobacteria</taxon>
        <taxon>Hyphomicrobiales</taxon>
        <taxon>Ancalomicrobiaceae</taxon>
        <taxon>Prosthecodimorpha</taxon>
    </lineage>
</organism>
<keyword evidence="3" id="KW-1185">Reference proteome</keyword>
<dbReference type="Gene3D" id="1.20.1170.10">
    <property type="match status" value="1"/>
</dbReference>
<evidence type="ECO:0000313" key="3">
    <source>
        <dbReference type="Proteomes" id="UP000048984"/>
    </source>
</evidence>
<reference evidence="2 3" key="2">
    <citation type="submission" date="2015-10" db="EMBL/GenBank/DDBJ databases">
        <title>Draft Genome Sequence of Prosthecomicrobium hirschii ATCC 27832.</title>
        <authorList>
            <person name="Daniel J."/>
            <person name="Givan S.A."/>
            <person name="Brun Y.V."/>
            <person name="Brown P.J."/>
        </authorList>
    </citation>
    <scope>NUCLEOTIDE SEQUENCE [LARGE SCALE GENOMIC DNA]</scope>
    <source>
        <strain evidence="2 3">16</strain>
    </source>
</reference>
<dbReference type="RefSeq" id="WP_054360635.1">
    <property type="nucleotide sequence ID" value="NZ_JAPCYQ010000001.1"/>
</dbReference>
<sequence length="227" mass="24478">MTRAQAFLTTALIATGFALAGPAVLSAIGVSGVGQAQAAAQETKPGAQLASPVEDFNRTLGEVKKSLGDLTGRIEQSTKDIEKVTAPDAARKELAELQALIADALGSVSDNGPVATLGQKVIEFSRAKQRQIEADTKFTPEERAFLLKEWTRIGTEARRAADDLTNARQEFAKLLRTVQTRSDYIEELQALNNADQMLQVIKRLADDIRNASSALKNFIQTVTPPQS</sequence>
<dbReference type="STRING" id="665126.ABB55_21460"/>
<comment type="caution">
    <text evidence="2">The sequence shown here is derived from an EMBL/GenBank/DDBJ whole genome shotgun (WGS) entry which is preliminary data.</text>
</comment>
<gene>
    <name evidence="2" type="ORF">ABB55_21460</name>
</gene>
<dbReference type="Proteomes" id="UP000048984">
    <property type="component" value="Unassembled WGS sequence"/>
</dbReference>
<evidence type="ECO:0000256" key="1">
    <source>
        <dbReference type="SAM" id="SignalP"/>
    </source>
</evidence>
<feature type="signal peptide" evidence="1">
    <location>
        <begin position="1"/>
        <end position="20"/>
    </location>
</feature>
<keyword evidence="1" id="KW-0732">Signal</keyword>
<dbReference type="AlphaFoldDB" id="A0A0P6W7B4"/>
<name>A0A0P6W7B4_9HYPH</name>
<proteinExistence type="predicted"/>
<protein>
    <submittedName>
        <fullName evidence="2">Uncharacterized protein</fullName>
    </submittedName>
</protein>
<reference evidence="2 3" key="1">
    <citation type="submission" date="2015-09" db="EMBL/GenBank/DDBJ databases">
        <authorList>
            <person name="Jackson K.R."/>
            <person name="Lunt B.L."/>
            <person name="Fisher J.N.B."/>
            <person name="Gardner A.V."/>
            <person name="Bailey M.E."/>
            <person name="Deus L.M."/>
            <person name="Earl A.S."/>
            <person name="Gibby P.D."/>
            <person name="Hartmann K.A."/>
            <person name="Liu J.E."/>
            <person name="Manci A.M."/>
            <person name="Nielsen D.A."/>
            <person name="Solomon M.B."/>
            <person name="Breakwell D.P."/>
            <person name="Burnett S.H."/>
            <person name="Grose J.H."/>
        </authorList>
    </citation>
    <scope>NUCLEOTIDE SEQUENCE [LARGE SCALE GENOMIC DNA]</scope>
    <source>
        <strain evidence="2 3">16</strain>
    </source>
</reference>
<feature type="chain" id="PRO_5006132178" evidence="1">
    <location>
        <begin position="21"/>
        <end position="227"/>
    </location>
</feature>